<accession>A0A5S9ITY3</accession>
<evidence type="ECO:0000256" key="1">
    <source>
        <dbReference type="SAM" id="Phobius"/>
    </source>
</evidence>
<keyword evidence="1" id="KW-0472">Membrane</keyword>
<dbReference type="OrthoDB" id="194531at2"/>
<name>A0A5S9ITY3_UABAM</name>
<dbReference type="KEGG" id="uam:UABAM_06489"/>
<organism evidence="2 3">
    <name type="scientific">Uabimicrobium amorphum</name>
    <dbReference type="NCBI Taxonomy" id="2596890"/>
    <lineage>
        <taxon>Bacteria</taxon>
        <taxon>Pseudomonadati</taxon>
        <taxon>Planctomycetota</taxon>
        <taxon>Candidatus Uabimicrobiia</taxon>
        <taxon>Candidatus Uabimicrobiales</taxon>
        <taxon>Candidatus Uabimicrobiaceae</taxon>
        <taxon>Candidatus Uabimicrobium</taxon>
    </lineage>
</organism>
<protein>
    <submittedName>
        <fullName evidence="2">Uncharacterized protein</fullName>
    </submittedName>
</protein>
<feature type="transmembrane region" description="Helical" evidence="1">
    <location>
        <begin position="112"/>
        <end position="132"/>
    </location>
</feature>
<keyword evidence="3" id="KW-1185">Reference proteome</keyword>
<reference evidence="2 3" key="1">
    <citation type="submission" date="2019-08" db="EMBL/GenBank/DDBJ databases">
        <title>Complete genome sequence of Candidatus Uab amorphum.</title>
        <authorList>
            <person name="Shiratori T."/>
            <person name="Suzuki S."/>
            <person name="Kakizawa Y."/>
            <person name="Ishida K."/>
        </authorList>
    </citation>
    <scope>NUCLEOTIDE SEQUENCE [LARGE SCALE GENOMIC DNA]</scope>
    <source>
        <strain evidence="2 3">SRT547</strain>
    </source>
</reference>
<keyword evidence="1" id="KW-1133">Transmembrane helix</keyword>
<dbReference type="Proteomes" id="UP000326354">
    <property type="component" value="Chromosome"/>
</dbReference>
<gene>
    <name evidence="2" type="ORF">UABAM_06489</name>
</gene>
<dbReference type="EMBL" id="AP019860">
    <property type="protein sequence ID" value="BBM88073.1"/>
    <property type="molecule type" value="Genomic_DNA"/>
</dbReference>
<feature type="transmembrane region" description="Helical" evidence="1">
    <location>
        <begin position="12"/>
        <end position="33"/>
    </location>
</feature>
<dbReference type="AlphaFoldDB" id="A0A5S9ITY3"/>
<feature type="transmembrane region" description="Helical" evidence="1">
    <location>
        <begin position="77"/>
        <end position="100"/>
    </location>
</feature>
<keyword evidence="1" id="KW-0812">Transmembrane</keyword>
<feature type="transmembrane region" description="Helical" evidence="1">
    <location>
        <begin position="45"/>
        <end position="65"/>
    </location>
</feature>
<evidence type="ECO:0000313" key="3">
    <source>
        <dbReference type="Proteomes" id="UP000326354"/>
    </source>
</evidence>
<dbReference type="RefSeq" id="WP_151972222.1">
    <property type="nucleotide sequence ID" value="NZ_AP019860.1"/>
</dbReference>
<dbReference type="Pfam" id="PF07343">
    <property type="entry name" value="DUF1475"/>
    <property type="match status" value="1"/>
</dbReference>
<proteinExistence type="predicted"/>
<sequence length="150" mass="17676">MELIIYILRWWMYFIVTVFVLFLTPILFANLYDLLKHKKKYTKKLLISFYVLVLCTTVVATTNIITSENVWASNAVLISNPWALAALLEAYFAFLTFYIWVFYKENSVIAKILWFLFIITLGNIAIAVYMLIQISRWQENEGIEKLVSRI</sequence>
<evidence type="ECO:0000313" key="2">
    <source>
        <dbReference type="EMBL" id="BBM88073.1"/>
    </source>
</evidence>
<dbReference type="InterPro" id="IPR009943">
    <property type="entry name" value="DUF1475"/>
</dbReference>